<reference evidence="2 3" key="1">
    <citation type="submission" date="2016-10" db="EMBL/GenBank/DDBJ databases">
        <authorList>
            <person name="de Groot N.N."/>
        </authorList>
    </citation>
    <scope>NUCLEOTIDE SEQUENCE [LARGE SCALE GENOMIC DNA]</scope>
    <source>
        <strain evidence="2 3">DSM 43941</strain>
    </source>
</reference>
<dbReference type="InterPro" id="IPR036388">
    <property type="entry name" value="WH-like_DNA-bd_sf"/>
</dbReference>
<accession>A0A1H2D8L2</accession>
<evidence type="ECO:0000313" key="3">
    <source>
        <dbReference type="Proteomes" id="UP000198688"/>
    </source>
</evidence>
<dbReference type="GO" id="GO:0006950">
    <property type="term" value="P:response to stress"/>
    <property type="evidence" value="ECO:0007669"/>
    <property type="project" value="TreeGrafter"/>
</dbReference>
<dbReference type="Pfam" id="PF12802">
    <property type="entry name" value="MarR_2"/>
    <property type="match status" value="1"/>
</dbReference>
<dbReference type="RefSeq" id="WP_092554658.1">
    <property type="nucleotide sequence ID" value="NZ_BOMJ01000090.1"/>
</dbReference>
<feature type="domain" description="HTH marR-type" evidence="1">
    <location>
        <begin position="11"/>
        <end position="144"/>
    </location>
</feature>
<dbReference type="AlphaFoldDB" id="A0A1H2D8L2"/>
<dbReference type="SMART" id="SM00347">
    <property type="entry name" value="HTH_MARR"/>
    <property type="match status" value="1"/>
</dbReference>
<dbReference type="GO" id="GO:0003677">
    <property type="term" value="F:DNA binding"/>
    <property type="evidence" value="ECO:0007669"/>
    <property type="project" value="UniProtKB-KW"/>
</dbReference>
<dbReference type="GO" id="GO:0003700">
    <property type="term" value="F:DNA-binding transcription factor activity"/>
    <property type="evidence" value="ECO:0007669"/>
    <property type="project" value="InterPro"/>
</dbReference>
<dbReference type="InterPro" id="IPR039422">
    <property type="entry name" value="MarR/SlyA-like"/>
</dbReference>
<sequence>MAERRGGQPDALDLWRQLTVLTGRLGQALDKKLVRDFDITLSELLVLDQLSRGNPRGLRIQDLSEAVALDQSSMSRLVSRLTGKQLAARVSCEHDRRGVYCQLTDQGLERYTAAVKVSRAELGAALEAAAFDEHLASVVARLTRPIAAPAET</sequence>
<dbReference type="OrthoDB" id="5195026at2"/>
<keyword evidence="2" id="KW-0238">DNA-binding</keyword>
<dbReference type="InterPro" id="IPR036390">
    <property type="entry name" value="WH_DNA-bd_sf"/>
</dbReference>
<proteinExistence type="predicted"/>
<dbReference type="Gene3D" id="1.10.10.10">
    <property type="entry name" value="Winged helix-like DNA-binding domain superfamily/Winged helix DNA-binding domain"/>
    <property type="match status" value="1"/>
</dbReference>
<evidence type="ECO:0000259" key="1">
    <source>
        <dbReference type="PROSITE" id="PS50995"/>
    </source>
</evidence>
<dbReference type="Proteomes" id="UP000198688">
    <property type="component" value="Chromosome I"/>
</dbReference>
<dbReference type="SUPFAM" id="SSF46785">
    <property type="entry name" value="Winged helix' DNA-binding domain"/>
    <property type="match status" value="1"/>
</dbReference>
<dbReference type="PANTHER" id="PTHR33164:SF99">
    <property type="entry name" value="MARR FAMILY REGULATORY PROTEIN"/>
    <property type="match status" value="1"/>
</dbReference>
<gene>
    <name evidence="2" type="ORF">SAMN04489716_8560</name>
</gene>
<protein>
    <submittedName>
        <fullName evidence="2">DNA-binding transcriptional regulator, MarR family</fullName>
    </submittedName>
</protein>
<evidence type="ECO:0000313" key="2">
    <source>
        <dbReference type="EMBL" id="SDT78897.1"/>
    </source>
</evidence>
<dbReference type="PANTHER" id="PTHR33164">
    <property type="entry name" value="TRANSCRIPTIONAL REGULATOR, MARR FAMILY"/>
    <property type="match status" value="1"/>
</dbReference>
<dbReference type="PROSITE" id="PS50995">
    <property type="entry name" value="HTH_MARR_2"/>
    <property type="match status" value="1"/>
</dbReference>
<dbReference type="EMBL" id="LT629758">
    <property type="protein sequence ID" value="SDT78897.1"/>
    <property type="molecule type" value="Genomic_DNA"/>
</dbReference>
<dbReference type="InterPro" id="IPR000835">
    <property type="entry name" value="HTH_MarR-typ"/>
</dbReference>
<dbReference type="STRING" id="113562.SAMN04489716_8560"/>
<organism evidence="2 3">
    <name type="scientific">Actinoplanes derwentensis</name>
    <dbReference type="NCBI Taxonomy" id="113562"/>
    <lineage>
        <taxon>Bacteria</taxon>
        <taxon>Bacillati</taxon>
        <taxon>Actinomycetota</taxon>
        <taxon>Actinomycetes</taxon>
        <taxon>Micromonosporales</taxon>
        <taxon>Micromonosporaceae</taxon>
        <taxon>Actinoplanes</taxon>
    </lineage>
</organism>
<keyword evidence="3" id="KW-1185">Reference proteome</keyword>
<name>A0A1H2D8L2_9ACTN</name>